<reference evidence="1" key="1">
    <citation type="journal article" date="2023" name="DNA Res.">
        <title>Chromosome-level genome assembly of Phrynocephalus forsythii using third-generation DNA sequencing and Hi-C analysis.</title>
        <authorList>
            <person name="Qi Y."/>
            <person name="Zhao W."/>
            <person name="Zhao Y."/>
            <person name="Niu C."/>
            <person name="Cao S."/>
            <person name="Zhang Y."/>
        </authorList>
    </citation>
    <scope>NUCLEOTIDE SEQUENCE</scope>
    <source>
        <tissue evidence="1">Muscle</tissue>
    </source>
</reference>
<keyword evidence="2" id="KW-1185">Reference proteome</keyword>
<gene>
    <name evidence="1" type="ORF">JRQ81_002483</name>
</gene>
<evidence type="ECO:0000313" key="2">
    <source>
        <dbReference type="Proteomes" id="UP001142489"/>
    </source>
</evidence>
<name>A0A9Q1AW89_9SAUR</name>
<protein>
    <recommendedName>
        <fullName evidence="3">Reverse transcriptase</fullName>
    </recommendedName>
</protein>
<dbReference type="EMBL" id="JAPFRF010000011">
    <property type="protein sequence ID" value="KAJ7316321.1"/>
    <property type="molecule type" value="Genomic_DNA"/>
</dbReference>
<evidence type="ECO:0008006" key="3">
    <source>
        <dbReference type="Google" id="ProtNLM"/>
    </source>
</evidence>
<proteinExistence type="predicted"/>
<sequence length="266" mass="30665">VLPILLSEKILKKWDTSLRKWALGKKNQRIKHKILYAIKEEGGRSMPSLEKYYIAFQLKWAMKVEEYPTPKWKRVEDAINNSAGYLGIFDRDKRILKEVKGPRQVTMEILIKRTKIGGVSNWGPLEQFNKEGKILSQKDIKNLKEKGYYKIKDMHELMSTGGAINKLKGILGNQKWMVAESMKRKYDQWFLSLKGKEDRQWEVVYKKYEEKKVGAGEIYRYLCDLSSTSPMCLAFPAGTPTVQGPGMMPTGAIIKIPNPEYPGMKP</sequence>
<dbReference type="PANTHER" id="PTHR31635:SF196">
    <property type="entry name" value="REVERSE TRANSCRIPTASE DOMAIN-CONTAINING PROTEIN-RELATED"/>
    <property type="match status" value="1"/>
</dbReference>
<feature type="non-terminal residue" evidence="1">
    <location>
        <position position="1"/>
    </location>
</feature>
<evidence type="ECO:0000313" key="1">
    <source>
        <dbReference type="EMBL" id="KAJ7316321.1"/>
    </source>
</evidence>
<dbReference type="AlphaFoldDB" id="A0A9Q1AW89"/>
<dbReference type="Proteomes" id="UP001142489">
    <property type="component" value="Unassembled WGS sequence"/>
</dbReference>
<comment type="caution">
    <text evidence="1">The sequence shown here is derived from an EMBL/GenBank/DDBJ whole genome shotgun (WGS) entry which is preliminary data.</text>
</comment>
<accession>A0A9Q1AW89</accession>
<organism evidence="1 2">
    <name type="scientific">Phrynocephalus forsythii</name>
    <dbReference type="NCBI Taxonomy" id="171643"/>
    <lineage>
        <taxon>Eukaryota</taxon>
        <taxon>Metazoa</taxon>
        <taxon>Chordata</taxon>
        <taxon>Craniata</taxon>
        <taxon>Vertebrata</taxon>
        <taxon>Euteleostomi</taxon>
        <taxon>Lepidosauria</taxon>
        <taxon>Squamata</taxon>
        <taxon>Bifurcata</taxon>
        <taxon>Unidentata</taxon>
        <taxon>Episquamata</taxon>
        <taxon>Toxicofera</taxon>
        <taxon>Iguania</taxon>
        <taxon>Acrodonta</taxon>
        <taxon>Agamidae</taxon>
        <taxon>Agaminae</taxon>
        <taxon>Phrynocephalus</taxon>
    </lineage>
</organism>
<dbReference type="PANTHER" id="PTHR31635">
    <property type="entry name" value="REVERSE TRANSCRIPTASE DOMAIN-CONTAINING PROTEIN-RELATED"/>
    <property type="match status" value="1"/>
</dbReference>